<dbReference type="Pfam" id="PF00575">
    <property type="entry name" value="S1"/>
    <property type="match status" value="2"/>
</dbReference>
<evidence type="ECO:0000256" key="3">
    <source>
        <dbReference type="ARBA" id="ARBA00023274"/>
    </source>
</evidence>
<evidence type="ECO:0000313" key="5">
    <source>
        <dbReference type="EMBL" id="EGB05470.1"/>
    </source>
</evidence>
<comment type="similarity">
    <text evidence="1">Belongs to the bacterial ribosomal protein bS1 family.</text>
</comment>
<accession>F0YHI5</accession>
<evidence type="ECO:0000256" key="1">
    <source>
        <dbReference type="ARBA" id="ARBA00006767"/>
    </source>
</evidence>
<dbReference type="GO" id="GO:0003735">
    <property type="term" value="F:structural constituent of ribosome"/>
    <property type="evidence" value="ECO:0007669"/>
    <property type="project" value="TreeGrafter"/>
</dbReference>
<keyword evidence="3" id="KW-0687">Ribonucleoprotein</keyword>
<dbReference type="OrthoDB" id="412781at2759"/>
<evidence type="ECO:0000259" key="4">
    <source>
        <dbReference type="PROSITE" id="PS50126"/>
    </source>
</evidence>
<dbReference type="InterPro" id="IPR012340">
    <property type="entry name" value="NA-bd_OB-fold"/>
</dbReference>
<dbReference type="InParanoid" id="F0YHI5"/>
<keyword evidence="2" id="KW-0689">Ribosomal protein</keyword>
<reference evidence="5 6" key="1">
    <citation type="journal article" date="2011" name="Proc. Natl. Acad. Sci. U.S.A.">
        <title>Niche of harmful alga Aureococcus anophagefferens revealed through ecogenomics.</title>
        <authorList>
            <person name="Gobler C.J."/>
            <person name="Berry D.L."/>
            <person name="Dyhrman S.T."/>
            <person name="Wilhelm S.W."/>
            <person name="Salamov A."/>
            <person name="Lobanov A.V."/>
            <person name="Zhang Y."/>
            <person name="Collier J.L."/>
            <person name="Wurch L.L."/>
            <person name="Kustka A.B."/>
            <person name="Dill B.D."/>
            <person name="Shah M."/>
            <person name="VerBerkmoes N.C."/>
            <person name="Kuo A."/>
            <person name="Terry A."/>
            <person name="Pangilinan J."/>
            <person name="Lindquist E.A."/>
            <person name="Lucas S."/>
            <person name="Paulsen I.T."/>
            <person name="Hattenrath-Lehmann T.K."/>
            <person name="Talmage S.C."/>
            <person name="Walker E.A."/>
            <person name="Koch F."/>
            <person name="Burson A.M."/>
            <person name="Marcoval M.A."/>
            <person name="Tang Y.Z."/>
            <person name="Lecleir G.R."/>
            <person name="Coyne K.J."/>
            <person name="Berg G.M."/>
            <person name="Bertrand E.M."/>
            <person name="Saito M.A."/>
            <person name="Gladyshev V.N."/>
            <person name="Grigoriev I.V."/>
        </authorList>
    </citation>
    <scope>NUCLEOTIDE SEQUENCE [LARGE SCALE GENOMIC DNA]</scope>
    <source>
        <strain evidence="6">CCMP 1984</strain>
    </source>
</reference>
<dbReference type="GeneID" id="20222417"/>
<dbReference type="Gene3D" id="2.40.50.140">
    <property type="entry name" value="Nucleic acid-binding proteins"/>
    <property type="match status" value="3"/>
</dbReference>
<dbReference type="CDD" id="cd04465">
    <property type="entry name" value="S1_RPS1_repeat_ec2_hs2"/>
    <property type="match status" value="1"/>
</dbReference>
<dbReference type="GO" id="GO:1990904">
    <property type="term" value="C:ribonucleoprotein complex"/>
    <property type="evidence" value="ECO:0007669"/>
    <property type="project" value="UniProtKB-KW"/>
</dbReference>
<feature type="domain" description="S1 motif" evidence="4">
    <location>
        <begin position="71"/>
        <end position="144"/>
    </location>
</feature>
<dbReference type="InterPro" id="IPR003029">
    <property type="entry name" value="S1_domain"/>
</dbReference>
<dbReference type="PROSITE" id="PS50126">
    <property type="entry name" value="S1"/>
    <property type="match status" value="3"/>
</dbReference>
<organism evidence="6">
    <name type="scientific">Aureococcus anophagefferens</name>
    <name type="common">Harmful bloom alga</name>
    <dbReference type="NCBI Taxonomy" id="44056"/>
    <lineage>
        <taxon>Eukaryota</taxon>
        <taxon>Sar</taxon>
        <taxon>Stramenopiles</taxon>
        <taxon>Ochrophyta</taxon>
        <taxon>Pelagophyceae</taxon>
        <taxon>Pelagomonadales</taxon>
        <taxon>Pelagomonadaceae</taxon>
        <taxon>Aureococcus</taxon>
    </lineage>
</organism>
<feature type="domain" description="S1 motif" evidence="4">
    <location>
        <begin position="162"/>
        <end position="227"/>
    </location>
</feature>
<dbReference type="PANTHER" id="PTHR10724">
    <property type="entry name" value="30S RIBOSOMAL PROTEIN S1"/>
    <property type="match status" value="1"/>
</dbReference>
<dbReference type="SUPFAM" id="SSF50249">
    <property type="entry name" value="Nucleic acid-binding proteins"/>
    <property type="match status" value="3"/>
</dbReference>
<dbReference type="eggNOG" id="ENOG502QUY8">
    <property type="taxonomic scope" value="Eukaryota"/>
</dbReference>
<dbReference type="GO" id="GO:0005840">
    <property type="term" value="C:ribosome"/>
    <property type="evidence" value="ECO:0007669"/>
    <property type="project" value="UniProtKB-KW"/>
</dbReference>
<dbReference type="RefSeq" id="XP_009039852.1">
    <property type="nucleotide sequence ID" value="XM_009041604.1"/>
</dbReference>
<dbReference type="EMBL" id="GL833141">
    <property type="protein sequence ID" value="EGB05470.1"/>
    <property type="molecule type" value="Genomic_DNA"/>
</dbReference>
<dbReference type="Proteomes" id="UP000002729">
    <property type="component" value="Unassembled WGS sequence"/>
</dbReference>
<dbReference type="OMA" id="ISHDRIV"/>
<evidence type="ECO:0000256" key="2">
    <source>
        <dbReference type="ARBA" id="ARBA00022980"/>
    </source>
</evidence>
<proteinExistence type="inferred from homology"/>
<dbReference type="GO" id="GO:0006412">
    <property type="term" value="P:translation"/>
    <property type="evidence" value="ECO:0007669"/>
    <property type="project" value="TreeGrafter"/>
</dbReference>
<evidence type="ECO:0000313" key="6">
    <source>
        <dbReference type="Proteomes" id="UP000002729"/>
    </source>
</evidence>
<feature type="domain" description="S1 motif" evidence="4">
    <location>
        <begin position="241"/>
        <end position="309"/>
    </location>
</feature>
<keyword evidence="6" id="KW-1185">Reference proteome</keyword>
<protein>
    <recommendedName>
        <fullName evidence="4">S1 motif domain-containing protein</fullName>
    </recommendedName>
</protein>
<name>F0YHI5_AURAN</name>
<dbReference type="InterPro" id="IPR050437">
    <property type="entry name" value="Ribos_protein_bS1-like"/>
</dbReference>
<sequence>MTEAGVENWETKYRVLTPVTLDSKNEEYTRFDKYKSKYMGRYNSVDQSKTDMSYAEFGALVTAQEYSFKNGDILTGTVVQYDGPQKAMVEVGAKTAAVLPLREATIAPLGDGETIATFVDVGEQYEFQIVSDSRDDGQVTVSIKKIMYAKAWETLSEWYAEDPVFEAEIVQVNRGGAIVLVEGLRAFLPGSHIMGSGGASEAMIGKKIPLKFLEVNQEANKLVVSNRRAVIEHSMASIKRGDVYDGTVTAVKPYGAFVEIMGMSGLLHISQISYDRVEDLDATLACGMAIKCMVIDHDKAAGRIALSTKTLEPEPGDMLRDPNRVFSLAEETAAKYHARVEAEKIAREQAAKEMVLGLGDSLGSLESVLDPSEPQLDPDSE</sequence>
<dbReference type="SMART" id="SM00316">
    <property type="entry name" value="S1"/>
    <property type="match status" value="3"/>
</dbReference>
<gene>
    <name evidence="5" type="ORF">AURANDRAFT_54676</name>
</gene>
<dbReference type="GO" id="GO:0003729">
    <property type="term" value="F:mRNA binding"/>
    <property type="evidence" value="ECO:0007669"/>
    <property type="project" value="TreeGrafter"/>
</dbReference>
<dbReference type="AlphaFoldDB" id="F0YHI5"/>
<dbReference type="KEGG" id="aaf:AURANDRAFT_54676"/>
<dbReference type="PANTHER" id="PTHR10724:SF7">
    <property type="entry name" value="SMALL RIBOSOMAL SUBUNIT PROTEIN BS1C"/>
    <property type="match status" value="1"/>
</dbReference>